<protein>
    <submittedName>
        <fullName evidence="2">Uncharacterized protein</fullName>
    </submittedName>
</protein>
<dbReference type="HOGENOM" id="CLU_1168631_0_0_2"/>
<gene>
    <name evidence="2" type="ORF">P186_0782</name>
</gene>
<evidence type="ECO:0000313" key="3">
    <source>
        <dbReference type="Proteomes" id="UP000005867"/>
    </source>
</evidence>
<organism evidence="2 3">
    <name type="scientific">Pyrobaculum ferrireducens</name>
    <dbReference type="NCBI Taxonomy" id="1104324"/>
    <lineage>
        <taxon>Archaea</taxon>
        <taxon>Thermoproteota</taxon>
        <taxon>Thermoprotei</taxon>
        <taxon>Thermoproteales</taxon>
        <taxon>Thermoproteaceae</taxon>
        <taxon>Pyrobaculum</taxon>
    </lineage>
</organism>
<reference evidence="2 3" key="1">
    <citation type="journal article" date="2012" name="J. Bacteriol.">
        <title>Complete genome sequence of strain 1860, a crenarchaeon of the genus pyrobaculum able to grow with various electron acceptors.</title>
        <authorList>
            <person name="Mardanov A.V."/>
            <person name="Gumerov V.M."/>
            <person name="Slobodkina G.B."/>
            <person name="Beletsky A.V."/>
            <person name="Bonch-Osmolovskaya E.A."/>
            <person name="Ravin N.V."/>
            <person name="Skryabin K.G."/>
        </authorList>
    </citation>
    <scope>NUCLEOTIDE SEQUENCE [LARGE SCALE GENOMIC DNA]</scope>
    <source>
        <strain evidence="2 3">1860</strain>
    </source>
</reference>
<feature type="transmembrane region" description="Helical" evidence="1">
    <location>
        <begin position="57"/>
        <end position="73"/>
    </location>
</feature>
<feature type="transmembrane region" description="Helical" evidence="1">
    <location>
        <begin position="107"/>
        <end position="128"/>
    </location>
</feature>
<feature type="transmembrane region" description="Helical" evidence="1">
    <location>
        <begin position="79"/>
        <end position="95"/>
    </location>
</feature>
<feature type="transmembrane region" description="Helical" evidence="1">
    <location>
        <begin position="31"/>
        <end position="50"/>
    </location>
</feature>
<dbReference type="AlphaFoldDB" id="G7VAI9"/>
<accession>G7VAI9</accession>
<dbReference type="BioCyc" id="PSP1104324:GJSN-766-MONOMER"/>
<feature type="transmembrane region" description="Helical" evidence="1">
    <location>
        <begin position="163"/>
        <end position="188"/>
    </location>
</feature>
<evidence type="ECO:0000313" key="2">
    <source>
        <dbReference type="EMBL" id="AET32228.1"/>
    </source>
</evidence>
<dbReference type="STRING" id="1104324.P186_0782"/>
<feature type="transmembrane region" description="Helical" evidence="1">
    <location>
        <begin position="134"/>
        <end position="151"/>
    </location>
</feature>
<dbReference type="RefSeq" id="WP_014288056.1">
    <property type="nucleotide sequence ID" value="NC_016645.1"/>
</dbReference>
<dbReference type="KEGG" id="pyr:P186_0782"/>
<dbReference type="OrthoDB" id="29062at2157"/>
<evidence type="ECO:0000256" key="1">
    <source>
        <dbReference type="SAM" id="Phobius"/>
    </source>
</evidence>
<keyword evidence="3" id="KW-1185">Reference proteome</keyword>
<keyword evidence="1" id="KW-0472">Membrane</keyword>
<sequence>MLPREKSVLGILTFSYLLALATSIPPSLVGLALFSIAYVTHLLTFDAIFYGRGWLRIGALLALNVAPYVLYLSIDGGDFAVYGVGALLMSAYLWLMKTGRGRSVPGVVVGTALLSYVFILGKAMLVHNVATRDVALAAFFVGYHVATAYYVESRLAFRSVSPIWPFITWVATLAVTLPLWELLVIPAVEPTVKFTRNLVRNTKVSRHGDIVKMGWRELGRSAVLTLLLGLVYYLGALKTEPVS</sequence>
<dbReference type="EMBL" id="CP003098">
    <property type="protein sequence ID" value="AET32228.1"/>
    <property type="molecule type" value="Genomic_DNA"/>
</dbReference>
<dbReference type="eggNOG" id="arCOG06025">
    <property type="taxonomic scope" value="Archaea"/>
</dbReference>
<feature type="transmembrane region" description="Helical" evidence="1">
    <location>
        <begin position="218"/>
        <end position="237"/>
    </location>
</feature>
<dbReference type="Proteomes" id="UP000005867">
    <property type="component" value="Chromosome"/>
</dbReference>
<dbReference type="GeneID" id="11595044"/>
<name>G7VAI9_9CREN</name>
<keyword evidence="1" id="KW-1133">Transmembrane helix</keyword>
<keyword evidence="1" id="KW-0812">Transmembrane</keyword>
<proteinExistence type="predicted"/>